<dbReference type="InterPro" id="IPR011990">
    <property type="entry name" value="TPR-like_helical_dom_sf"/>
</dbReference>
<dbReference type="OrthoDB" id="2384430at2759"/>
<gene>
    <name evidence="3" type="ORF">OCBIM_22025493mg</name>
</gene>
<name>A0A0L8GZ76_OCTBM</name>
<accession>A0A0L8GZ76</accession>
<dbReference type="STRING" id="37653.A0A0L8GZ76"/>
<keyword evidence="2" id="KW-0812">Transmembrane</keyword>
<keyword evidence="2" id="KW-1133">Transmembrane helix</keyword>
<reference evidence="3" key="1">
    <citation type="submission" date="2015-07" db="EMBL/GenBank/DDBJ databases">
        <title>MeaNS - Measles Nucleotide Surveillance Program.</title>
        <authorList>
            <person name="Tran T."/>
            <person name="Druce J."/>
        </authorList>
    </citation>
    <scope>NUCLEOTIDE SEQUENCE</scope>
    <source>
        <strain evidence="3">UCB-OBI-ISO-001</strain>
        <tissue evidence="3">Gonad</tissue>
    </source>
</reference>
<sequence>MMMNEQQPLLGEITPSFSSSSSSSVRNRGKAGAESQQQQQEQREEKLNIDNVYPHYAKVCLARCKKPDPWYIKLFEVILFVGAVSFSLYCYMFFDNVHFHTLNAYAHLGYSEAQHLVGQRYLNGIGTEKHPEKAMMWFNDAHSLIADAARKGLSEANETLKHVCSRGGCNR</sequence>
<dbReference type="EMBL" id="KQ419820">
    <property type="protein sequence ID" value="KOF82268.1"/>
    <property type="molecule type" value="Genomic_DNA"/>
</dbReference>
<feature type="transmembrane region" description="Helical" evidence="2">
    <location>
        <begin position="74"/>
        <end position="94"/>
    </location>
</feature>
<proteinExistence type="predicted"/>
<dbReference type="SUPFAM" id="SSF81901">
    <property type="entry name" value="HCP-like"/>
    <property type="match status" value="1"/>
</dbReference>
<dbReference type="Gene3D" id="1.25.40.10">
    <property type="entry name" value="Tetratricopeptide repeat domain"/>
    <property type="match status" value="1"/>
</dbReference>
<evidence type="ECO:0000256" key="1">
    <source>
        <dbReference type="SAM" id="MobiDB-lite"/>
    </source>
</evidence>
<dbReference type="KEGG" id="obi:106873827"/>
<dbReference type="AlphaFoldDB" id="A0A0L8GZ76"/>
<evidence type="ECO:0000313" key="3">
    <source>
        <dbReference type="EMBL" id="KOF82268.1"/>
    </source>
</evidence>
<keyword evidence="2" id="KW-0472">Membrane</keyword>
<protein>
    <submittedName>
        <fullName evidence="3">Uncharacterized protein</fullName>
    </submittedName>
</protein>
<evidence type="ECO:0000256" key="2">
    <source>
        <dbReference type="SAM" id="Phobius"/>
    </source>
</evidence>
<feature type="region of interest" description="Disordered" evidence="1">
    <location>
        <begin position="1"/>
        <end position="46"/>
    </location>
</feature>
<organism evidence="3">
    <name type="scientific">Octopus bimaculoides</name>
    <name type="common">California two-spotted octopus</name>
    <dbReference type="NCBI Taxonomy" id="37653"/>
    <lineage>
        <taxon>Eukaryota</taxon>
        <taxon>Metazoa</taxon>
        <taxon>Spiralia</taxon>
        <taxon>Lophotrochozoa</taxon>
        <taxon>Mollusca</taxon>
        <taxon>Cephalopoda</taxon>
        <taxon>Coleoidea</taxon>
        <taxon>Octopodiformes</taxon>
        <taxon>Octopoda</taxon>
        <taxon>Incirrata</taxon>
        <taxon>Octopodidae</taxon>
        <taxon>Octopus</taxon>
    </lineage>
</organism>